<protein>
    <submittedName>
        <fullName evidence="1">Uncharacterized protein</fullName>
    </submittedName>
</protein>
<dbReference type="Proteomes" id="UP000324832">
    <property type="component" value="Unassembled WGS sequence"/>
</dbReference>
<keyword evidence="2" id="KW-1185">Reference proteome</keyword>
<evidence type="ECO:0000313" key="1">
    <source>
        <dbReference type="EMBL" id="VVC95014.1"/>
    </source>
</evidence>
<reference evidence="1 2" key="1">
    <citation type="submission" date="2017-07" db="EMBL/GenBank/DDBJ databases">
        <authorList>
            <person name="Talla V."/>
            <person name="Backstrom N."/>
        </authorList>
    </citation>
    <scope>NUCLEOTIDE SEQUENCE [LARGE SCALE GENOMIC DNA]</scope>
</reference>
<evidence type="ECO:0000313" key="2">
    <source>
        <dbReference type="Proteomes" id="UP000324832"/>
    </source>
</evidence>
<dbReference type="AlphaFoldDB" id="A0A5E4Q9U8"/>
<organism evidence="1 2">
    <name type="scientific">Leptidea sinapis</name>
    <dbReference type="NCBI Taxonomy" id="189913"/>
    <lineage>
        <taxon>Eukaryota</taxon>
        <taxon>Metazoa</taxon>
        <taxon>Ecdysozoa</taxon>
        <taxon>Arthropoda</taxon>
        <taxon>Hexapoda</taxon>
        <taxon>Insecta</taxon>
        <taxon>Pterygota</taxon>
        <taxon>Neoptera</taxon>
        <taxon>Endopterygota</taxon>
        <taxon>Lepidoptera</taxon>
        <taxon>Glossata</taxon>
        <taxon>Ditrysia</taxon>
        <taxon>Papilionoidea</taxon>
        <taxon>Pieridae</taxon>
        <taxon>Dismorphiinae</taxon>
        <taxon>Leptidea</taxon>
    </lineage>
</organism>
<name>A0A5E4Q9U8_9NEOP</name>
<accession>A0A5E4Q9U8</accession>
<proteinExistence type="predicted"/>
<gene>
    <name evidence="1" type="ORF">LSINAPIS_LOCUS6827</name>
</gene>
<sequence>MSSGTEFFDETQMFQLQPYIPISRNLKYTQVPETYSKTETY</sequence>
<dbReference type="EMBL" id="FZQP02002203">
    <property type="protein sequence ID" value="VVC95014.1"/>
    <property type="molecule type" value="Genomic_DNA"/>
</dbReference>